<evidence type="ECO:0000313" key="2">
    <source>
        <dbReference type="EMBL" id="BAS94020.1"/>
    </source>
</evidence>
<dbReference type="AlphaFoldDB" id="A0A0P0WMG6"/>
<feature type="region of interest" description="Disordered" evidence="1">
    <location>
        <begin position="49"/>
        <end position="99"/>
    </location>
</feature>
<keyword evidence="3" id="KW-1185">Reference proteome</keyword>
<evidence type="ECO:0000256" key="1">
    <source>
        <dbReference type="SAM" id="MobiDB-lite"/>
    </source>
</evidence>
<dbReference type="EMBL" id="AP014961">
    <property type="protein sequence ID" value="BAS94020.1"/>
    <property type="molecule type" value="Genomic_DNA"/>
</dbReference>
<organism evidence="2 3">
    <name type="scientific">Oryza sativa subsp. japonica</name>
    <name type="common">Rice</name>
    <dbReference type="NCBI Taxonomy" id="39947"/>
    <lineage>
        <taxon>Eukaryota</taxon>
        <taxon>Viridiplantae</taxon>
        <taxon>Streptophyta</taxon>
        <taxon>Embryophyta</taxon>
        <taxon>Tracheophyta</taxon>
        <taxon>Spermatophyta</taxon>
        <taxon>Magnoliopsida</taxon>
        <taxon>Liliopsida</taxon>
        <taxon>Poales</taxon>
        <taxon>Poaceae</taxon>
        <taxon>BOP clade</taxon>
        <taxon>Oryzoideae</taxon>
        <taxon>Oryzeae</taxon>
        <taxon>Oryzinae</taxon>
        <taxon>Oryza</taxon>
        <taxon>Oryza sativa</taxon>
    </lineage>
</organism>
<gene>
    <name evidence="2" type="ordered locus">Os05g0413750</name>
    <name evidence="2" type="ORF">OSNPB_050413750</name>
</gene>
<name>A0A0P0WMG6_ORYSJ</name>
<protein>
    <submittedName>
        <fullName evidence="2">Os05g0413750 protein</fullName>
    </submittedName>
</protein>
<proteinExistence type="predicted"/>
<dbReference type="PaxDb" id="39947-A0A0P0WMG6"/>
<reference evidence="3" key="1">
    <citation type="journal article" date="2005" name="Nature">
        <title>The map-based sequence of the rice genome.</title>
        <authorList>
            <consortium name="International rice genome sequencing project (IRGSP)"/>
            <person name="Matsumoto T."/>
            <person name="Wu J."/>
            <person name="Kanamori H."/>
            <person name="Katayose Y."/>
            <person name="Fujisawa M."/>
            <person name="Namiki N."/>
            <person name="Mizuno H."/>
            <person name="Yamamoto K."/>
            <person name="Antonio B.A."/>
            <person name="Baba T."/>
            <person name="Sakata K."/>
            <person name="Nagamura Y."/>
            <person name="Aoki H."/>
            <person name="Arikawa K."/>
            <person name="Arita K."/>
            <person name="Bito T."/>
            <person name="Chiden Y."/>
            <person name="Fujitsuka N."/>
            <person name="Fukunaka R."/>
            <person name="Hamada M."/>
            <person name="Harada C."/>
            <person name="Hayashi A."/>
            <person name="Hijishita S."/>
            <person name="Honda M."/>
            <person name="Hosokawa S."/>
            <person name="Ichikawa Y."/>
            <person name="Idonuma A."/>
            <person name="Iijima M."/>
            <person name="Ikeda M."/>
            <person name="Ikeno M."/>
            <person name="Ito K."/>
            <person name="Ito S."/>
            <person name="Ito T."/>
            <person name="Ito Y."/>
            <person name="Ito Y."/>
            <person name="Iwabuchi A."/>
            <person name="Kamiya K."/>
            <person name="Karasawa W."/>
            <person name="Kurita K."/>
            <person name="Katagiri S."/>
            <person name="Kikuta A."/>
            <person name="Kobayashi H."/>
            <person name="Kobayashi N."/>
            <person name="Machita K."/>
            <person name="Maehara T."/>
            <person name="Masukawa M."/>
            <person name="Mizubayashi T."/>
            <person name="Mukai Y."/>
            <person name="Nagasaki H."/>
            <person name="Nagata Y."/>
            <person name="Naito S."/>
            <person name="Nakashima M."/>
            <person name="Nakama Y."/>
            <person name="Nakamichi Y."/>
            <person name="Nakamura M."/>
            <person name="Meguro A."/>
            <person name="Negishi M."/>
            <person name="Ohta I."/>
            <person name="Ohta T."/>
            <person name="Okamoto M."/>
            <person name="Ono N."/>
            <person name="Saji S."/>
            <person name="Sakaguchi M."/>
            <person name="Sakai K."/>
            <person name="Shibata M."/>
            <person name="Shimokawa T."/>
            <person name="Song J."/>
            <person name="Takazaki Y."/>
            <person name="Terasawa K."/>
            <person name="Tsugane M."/>
            <person name="Tsuji K."/>
            <person name="Ueda S."/>
            <person name="Waki K."/>
            <person name="Yamagata H."/>
            <person name="Yamamoto M."/>
            <person name="Yamamoto S."/>
            <person name="Yamane H."/>
            <person name="Yoshiki S."/>
            <person name="Yoshihara R."/>
            <person name="Yukawa K."/>
            <person name="Zhong H."/>
            <person name="Yano M."/>
            <person name="Yuan Q."/>
            <person name="Ouyang S."/>
            <person name="Liu J."/>
            <person name="Jones K.M."/>
            <person name="Gansberger K."/>
            <person name="Moffat K."/>
            <person name="Hill J."/>
            <person name="Bera J."/>
            <person name="Fadrosh D."/>
            <person name="Jin S."/>
            <person name="Johri S."/>
            <person name="Kim M."/>
            <person name="Overton L."/>
            <person name="Reardon M."/>
            <person name="Tsitrin T."/>
            <person name="Vuong H."/>
            <person name="Weaver B."/>
            <person name="Ciecko A."/>
            <person name="Tallon L."/>
            <person name="Jackson J."/>
            <person name="Pai G."/>
            <person name="Aken S.V."/>
            <person name="Utterback T."/>
            <person name="Reidmuller S."/>
            <person name="Feldblyum T."/>
            <person name="Hsiao J."/>
            <person name="Zismann V."/>
            <person name="Iobst S."/>
            <person name="de Vazeille A.R."/>
            <person name="Buell C.R."/>
            <person name="Ying K."/>
            <person name="Li Y."/>
            <person name="Lu T."/>
            <person name="Huang Y."/>
            <person name="Zhao Q."/>
            <person name="Feng Q."/>
            <person name="Zhang L."/>
            <person name="Zhu J."/>
            <person name="Weng Q."/>
            <person name="Mu J."/>
            <person name="Lu Y."/>
            <person name="Fan D."/>
            <person name="Liu Y."/>
            <person name="Guan J."/>
            <person name="Zhang Y."/>
            <person name="Yu S."/>
            <person name="Liu X."/>
            <person name="Zhang Y."/>
            <person name="Hong G."/>
            <person name="Han B."/>
            <person name="Choisne N."/>
            <person name="Demange N."/>
            <person name="Orjeda G."/>
            <person name="Samain S."/>
            <person name="Cattolico L."/>
            <person name="Pelletier E."/>
            <person name="Couloux A."/>
            <person name="Segurens B."/>
            <person name="Wincker P."/>
            <person name="D'Hont A."/>
            <person name="Scarpelli C."/>
            <person name="Weissenbach J."/>
            <person name="Salanoubat M."/>
            <person name="Quetier F."/>
            <person name="Yu Y."/>
            <person name="Kim H.R."/>
            <person name="Rambo T."/>
            <person name="Currie J."/>
            <person name="Collura K."/>
            <person name="Luo M."/>
            <person name="Yang T."/>
            <person name="Ammiraju J.S.S."/>
            <person name="Engler F."/>
            <person name="Soderlund C."/>
            <person name="Wing R.A."/>
            <person name="Palmer L.E."/>
            <person name="de la Bastide M."/>
            <person name="Spiegel L."/>
            <person name="Nascimento L."/>
            <person name="Zutavern T."/>
            <person name="O'Shaughnessy A."/>
            <person name="Dike S."/>
            <person name="Dedhia N."/>
            <person name="Preston R."/>
            <person name="Balija V."/>
            <person name="McCombie W.R."/>
            <person name="Chow T."/>
            <person name="Chen H."/>
            <person name="Chung M."/>
            <person name="Chen C."/>
            <person name="Shaw J."/>
            <person name="Wu H."/>
            <person name="Hsiao K."/>
            <person name="Chao Y."/>
            <person name="Chu M."/>
            <person name="Cheng C."/>
            <person name="Hour A."/>
            <person name="Lee P."/>
            <person name="Lin S."/>
            <person name="Lin Y."/>
            <person name="Liou J."/>
            <person name="Liu S."/>
            <person name="Hsing Y."/>
            <person name="Raghuvanshi S."/>
            <person name="Mohanty A."/>
            <person name="Bharti A.K."/>
            <person name="Gaur A."/>
            <person name="Gupta V."/>
            <person name="Kumar D."/>
            <person name="Ravi V."/>
            <person name="Vij S."/>
            <person name="Kapur A."/>
            <person name="Khurana P."/>
            <person name="Khurana P."/>
            <person name="Khurana J.P."/>
            <person name="Tyagi A.K."/>
            <person name="Gaikwad K."/>
            <person name="Singh A."/>
            <person name="Dalal V."/>
            <person name="Srivastava S."/>
            <person name="Dixit A."/>
            <person name="Pal A.K."/>
            <person name="Ghazi I.A."/>
            <person name="Yadav M."/>
            <person name="Pandit A."/>
            <person name="Bhargava A."/>
            <person name="Sureshbabu K."/>
            <person name="Batra K."/>
            <person name="Sharma T.R."/>
            <person name="Mohapatra T."/>
            <person name="Singh N.K."/>
            <person name="Messing J."/>
            <person name="Nelson A.B."/>
            <person name="Fuks G."/>
            <person name="Kavchok S."/>
            <person name="Keizer G."/>
            <person name="Linton E."/>
            <person name="Llaca V."/>
            <person name="Song R."/>
            <person name="Tanyolac B."/>
            <person name="Young S."/>
            <person name="Ho-Il K."/>
            <person name="Hahn J.H."/>
            <person name="Sangsakoo G."/>
            <person name="Vanavichit A."/>
            <person name="de Mattos Luiz.A.T."/>
            <person name="Zimmer P.D."/>
            <person name="Malone G."/>
            <person name="Dellagostin O."/>
            <person name="de Oliveira A.C."/>
            <person name="Bevan M."/>
            <person name="Bancroft I."/>
            <person name="Minx P."/>
            <person name="Cordum H."/>
            <person name="Wilson R."/>
            <person name="Cheng Z."/>
            <person name="Jin W."/>
            <person name="Jiang J."/>
            <person name="Leong S.A."/>
            <person name="Iwama H."/>
            <person name="Gojobori T."/>
            <person name="Itoh T."/>
            <person name="Niimura Y."/>
            <person name="Fujii Y."/>
            <person name="Habara T."/>
            <person name="Sakai H."/>
            <person name="Sato Y."/>
            <person name="Wilson G."/>
            <person name="Kumar K."/>
            <person name="McCouch S."/>
            <person name="Juretic N."/>
            <person name="Hoen D."/>
            <person name="Wright S."/>
            <person name="Bruskiewich R."/>
            <person name="Bureau T."/>
            <person name="Miyao A."/>
            <person name="Hirochika H."/>
            <person name="Nishikawa T."/>
            <person name="Kadowaki K."/>
            <person name="Sugiura M."/>
            <person name="Burr B."/>
            <person name="Sasaki T."/>
        </authorList>
    </citation>
    <scope>NUCLEOTIDE SEQUENCE [LARGE SCALE GENOMIC DNA]</scope>
    <source>
        <strain evidence="3">cv. Nipponbare</strain>
    </source>
</reference>
<dbReference type="InParanoid" id="A0A0P0WMG6"/>
<reference evidence="2 3" key="2">
    <citation type="journal article" date="2013" name="Plant Cell Physiol.">
        <title>Rice Annotation Project Database (RAP-DB): an integrative and interactive database for rice genomics.</title>
        <authorList>
            <person name="Sakai H."/>
            <person name="Lee S.S."/>
            <person name="Tanaka T."/>
            <person name="Numa H."/>
            <person name="Kim J."/>
            <person name="Kawahara Y."/>
            <person name="Wakimoto H."/>
            <person name="Yang C.C."/>
            <person name="Iwamoto M."/>
            <person name="Abe T."/>
            <person name="Yamada Y."/>
            <person name="Muto A."/>
            <person name="Inokuchi H."/>
            <person name="Ikemura T."/>
            <person name="Matsumoto T."/>
            <person name="Sasaki T."/>
            <person name="Itoh T."/>
        </authorList>
    </citation>
    <scope>NUCLEOTIDE SEQUENCE [LARGE SCALE GENOMIC DNA]</scope>
    <source>
        <strain evidence="3">cv. Nipponbare</strain>
    </source>
</reference>
<reference evidence="2 3" key="3">
    <citation type="journal article" date="2013" name="Rice">
        <title>Improvement of the Oryza sativa Nipponbare reference genome using next generation sequence and optical map data.</title>
        <authorList>
            <person name="Kawahara Y."/>
            <person name="de la Bastide M."/>
            <person name="Hamilton J.P."/>
            <person name="Kanamori H."/>
            <person name="McCombie W.R."/>
            <person name="Ouyang S."/>
            <person name="Schwartz D.C."/>
            <person name="Tanaka T."/>
            <person name="Wu J."/>
            <person name="Zhou S."/>
            <person name="Childs K.L."/>
            <person name="Davidson R.M."/>
            <person name="Lin H."/>
            <person name="Quesada-Ocampo L."/>
            <person name="Vaillancourt B."/>
            <person name="Sakai H."/>
            <person name="Lee S.S."/>
            <person name="Kim J."/>
            <person name="Numa H."/>
            <person name="Itoh T."/>
            <person name="Buell C.R."/>
            <person name="Matsumoto T."/>
        </authorList>
    </citation>
    <scope>NUCLEOTIDE SEQUENCE [LARGE SCALE GENOMIC DNA]</scope>
    <source>
        <strain evidence="3">cv. Nipponbare</strain>
    </source>
</reference>
<sequence length="113" mass="12353">MGMGMPASARAGAHGGMRGRRAVRPATVAPRGLSFPQVAARRLRAVRACRPPRPPRRRHLLPLRARSPLASPTRQAGRRHAKWRWMKDDLAGSDGSGSGKVAKSMWLNWDGVT</sequence>
<feature type="region of interest" description="Disordered" evidence="1">
    <location>
        <begin position="1"/>
        <end position="29"/>
    </location>
</feature>
<evidence type="ECO:0000313" key="3">
    <source>
        <dbReference type="Proteomes" id="UP000059680"/>
    </source>
</evidence>
<dbReference type="Proteomes" id="UP000059680">
    <property type="component" value="Chromosome 5"/>
</dbReference>
<accession>A0A0P0WMG6</accession>